<evidence type="ECO:0000256" key="1">
    <source>
        <dbReference type="ARBA" id="ARBA00022723"/>
    </source>
</evidence>
<reference evidence="3 4" key="1">
    <citation type="submission" date="2018-07" db="EMBL/GenBank/DDBJ databases">
        <title>High-quality-draft genome sequence of Gaiella occulta.</title>
        <authorList>
            <person name="Severino R."/>
            <person name="Froufe H.J.C."/>
            <person name="Rainey F.A."/>
            <person name="Barroso C."/>
            <person name="Albuquerque L."/>
            <person name="Lobo-Da-Cunha A."/>
            <person name="Da Costa M.S."/>
            <person name="Egas C."/>
        </authorList>
    </citation>
    <scope>NUCLEOTIDE SEQUENCE [LARGE SCALE GENOMIC DNA]</scope>
    <source>
        <strain evidence="3 4">F2-233</strain>
    </source>
</reference>
<evidence type="ECO:0000313" key="3">
    <source>
        <dbReference type="EMBL" id="RDI73634.1"/>
    </source>
</evidence>
<dbReference type="AlphaFoldDB" id="A0A7M2YUU8"/>
<dbReference type="GO" id="GO:0046872">
    <property type="term" value="F:metal ion binding"/>
    <property type="evidence" value="ECO:0007669"/>
    <property type="project" value="UniProtKB-KW"/>
</dbReference>
<dbReference type="GO" id="GO:0046491">
    <property type="term" value="P:L-methylmalonyl-CoA metabolic process"/>
    <property type="evidence" value="ECO:0007669"/>
    <property type="project" value="TreeGrafter"/>
</dbReference>
<evidence type="ECO:0000259" key="2">
    <source>
        <dbReference type="PROSITE" id="PS51819"/>
    </source>
</evidence>
<dbReference type="Gene3D" id="3.10.180.10">
    <property type="entry name" value="2,3-Dihydroxybiphenyl 1,2-Dioxygenase, domain 1"/>
    <property type="match status" value="1"/>
</dbReference>
<dbReference type="GO" id="GO:0004493">
    <property type="term" value="F:methylmalonyl-CoA epimerase activity"/>
    <property type="evidence" value="ECO:0007669"/>
    <property type="project" value="TreeGrafter"/>
</dbReference>
<accession>A0A7M2YUU8</accession>
<reference evidence="4" key="2">
    <citation type="journal article" date="2019" name="MicrobiologyOpen">
        <title>High-quality draft genome sequence of Gaiella occulta isolated from a 150 meter deep mineral water borehole and comparison with the genome sequences of other deep-branching lineages of the phylum Actinobacteria.</title>
        <authorList>
            <person name="Severino R."/>
            <person name="Froufe H.J.C."/>
            <person name="Barroso C."/>
            <person name="Albuquerque L."/>
            <person name="Lobo-da-Cunha A."/>
            <person name="da Costa M.S."/>
            <person name="Egas C."/>
        </authorList>
    </citation>
    <scope>NUCLEOTIDE SEQUENCE [LARGE SCALE GENOMIC DNA]</scope>
    <source>
        <strain evidence="4">F2-233</strain>
    </source>
</reference>
<comment type="caution">
    <text evidence="3">The sequence shown here is derived from an EMBL/GenBank/DDBJ whole genome shotgun (WGS) entry which is preliminary data.</text>
</comment>
<protein>
    <submittedName>
        <fullName evidence="3">Glyoxalase/Bleomycin resistance protein/Dioxygenase</fullName>
    </submittedName>
</protein>
<dbReference type="Proteomes" id="UP000254134">
    <property type="component" value="Unassembled WGS sequence"/>
</dbReference>
<evidence type="ECO:0000313" key="4">
    <source>
        <dbReference type="Proteomes" id="UP000254134"/>
    </source>
</evidence>
<dbReference type="InterPro" id="IPR004360">
    <property type="entry name" value="Glyas_Fos-R_dOase_dom"/>
</dbReference>
<dbReference type="PANTHER" id="PTHR43048">
    <property type="entry name" value="METHYLMALONYL-COA EPIMERASE"/>
    <property type="match status" value="1"/>
</dbReference>
<keyword evidence="1" id="KW-0479">Metal-binding</keyword>
<sequence length="162" mass="17800">MALATGVDTTALTVADMSRALGFYRDLLGMEVVETKGADSDWSPEEEARWHIYHETVCGIPGARIQAVFLRAVDGTHLELIEYKQPRVDPSPRRRLSDPGVAIVPFACNDSAAVVEKLRTAGVEVIHDPVRYVLNGVTSYTTYLYDPDGNALCLFEVVDKSS</sequence>
<keyword evidence="3" id="KW-0223">Dioxygenase</keyword>
<keyword evidence="3" id="KW-0560">Oxidoreductase</keyword>
<organism evidence="3 4">
    <name type="scientific">Gaiella occulta</name>
    <dbReference type="NCBI Taxonomy" id="1002870"/>
    <lineage>
        <taxon>Bacteria</taxon>
        <taxon>Bacillati</taxon>
        <taxon>Actinomycetota</taxon>
        <taxon>Thermoleophilia</taxon>
        <taxon>Gaiellales</taxon>
        <taxon>Gaiellaceae</taxon>
        <taxon>Gaiella</taxon>
    </lineage>
</organism>
<keyword evidence="4" id="KW-1185">Reference proteome</keyword>
<dbReference type="PANTHER" id="PTHR43048:SF3">
    <property type="entry name" value="METHYLMALONYL-COA EPIMERASE, MITOCHONDRIAL"/>
    <property type="match status" value="1"/>
</dbReference>
<dbReference type="Pfam" id="PF00903">
    <property type="entry name" value="Glyoxalase"/>
    <property type="match status" value="1"/>
</dbReference>
<dbReference type="EMBL" id="QQZY01000007">
    <property type="protein sequence ID" value="RDI73634.1"/>
    <property type="molecule type" value="Genomic_DNA"/>
</dbReference>
<dbReference type="InterPro" id="IPR029068">
    <property type="entry name" value="Glyas_Bleomycin-R_OHBP_Dase"/>
</dbReference>
<feature type="domain" description="VOC" evidence="2">
    <location>
        <begin position="6"/>
        <end position="157"/>
    </location>
</feature>
<name>A0A7M2YUU8_9ACTN</name>
<dbReference type="GO" id="GO:0051213">
    <property type="term" value="F:dioxygenase activity"/>
    <property type="evidence" value="ECO:0007669"/>
    <property type="project" value="UniProtKB-KW"/>
</dbReference>
<dbReference type="InterPro" id="IPR037523">
    <property type="entry name" value="VOC_core"/>
</dbReference>
<dbReference type="InterPro" id="IPR051785">
    <property type="entry name" value="MMCE/EMCE_epimerase"/>
</dbReference>
<dbReference type="RefSeq" id="WP_114796961.1">
    <property type="nucleotide sequence ID" value="NZ_QQZY01000007.1"/>
</dbReference>
<proteinExistence type="predicted"/>
<dbReference type="OrthoDB" id="7187210at2"/>
<dbReference type="PROSITE" id="PS51819">
    <property type="entry name" value="VOC"/>
    <property type="match status" value="1"/>
</dbReference>
<gene>
    <name evidence="3" type="ORF">Gocc_2547</name>
</gene>
<dbReference type="SUPFAM" id="SSF54593">
    <property type="entry name" value="Glyoxalase/Bleomycin resistance protein/Dihydroxybiphenyl dioxygenase"/>
    <property type="match status" value="1"/>
</dbReference>